<dbReference type="Pfam" id="PF17957">
    <property type="entry name" value="Big_7"/>
    <property type="match status" value="1"/>
</dbReference>
<gene>
    <name evidence="1" type="ORF">S03H2_53123</name>
</gene>
<reference evidence="1" key="1">
    <citation type="journal article" date="2014" name="Front. Microbiol.">
        <title>High frequency of phylogenetically diverse reductive dehalogenase-homologous genes in deep subseafloor sedimentary metagenomes.</title>
        <authorList>
            <person name="Kawai M."/>
            <person name="Futagami T."/>
            <person name="Toyoda A."/>
            <person name="Takaki Y."/>
            <person name="Nishi S."/>
            <person name="Hori S."/>
            <person name="Arai W."/>
            <person name="Tsubouchi T."/>
            <person name="Morono Y."/>
            <person name="Uchiyama I."/>
            <person name="Ito T."/>
            <person name="Fujiyama A."/>
            <person name="Inagaki F."/>
            <person name="Takami H."/>
        </authorList>
    </citation>
    <scope>NUCLEOTIDE SEQUENCE</scope>
    <source>
        <strain evidence="1">Expedition CK06-06</strain>
    </source>
</reference>
<evidence type="ECO:0000313" key="1">
    <source>
        <dbReference type="EMBL" id="GAH71563.1"/>
    </source>
</evidence>
<sequence>MQQRTIIFGAVTIEVEAFAHSGIEKVEFYIDANAFADGTDYDEPYSWTWKGG</sequence>
<accession>X1JP46</accession>
<dbReference type="EMBL" id="BARU01033801">
    <property type="protein sequence ID" value="GAH71563.1"/>
    <property type="molecule type" value="Genomic_DNA"/>
</dbReference>
<organism evidence="1">
    <name type="scientific">marine sediment metagenome</name>
    <dbReference type="NCBI Taxonomy" id="412755"/>
    <lineage>
        <taxon>unclassified sequences</taxon>
        <taxon>metagenomes</taxon>
        <taxon>ecological metagenomes</taxon>
    </lineage>
</organism>
<comment type="caution">
    <text evidence="1">The sequence shown here is derived from an EMBL/GenBank/DDBJ whole genome shotgun (WGS) entry which is preliminary data.</text>
</comment>
<name>X1JP46_9ZZZZ</name>
<dbReference type="InterPro" id="IPR013783">
    <property type="entry name" value="Ig-like_fold"/>
</dbReference>
<proteinExistence type="predicted"/>
<dbReference type="AlphaFoldDB" id="X1JP46"/>
<protein>
    <submittedName>
        <fullName evidence="1">Uncharacterized protein</fullName>
    </submittedName>
</protein>
<feature type="non-terminal residue" evidence="1">
    <location>
        <position position="52"/>
    </location>
</feature>
<dbReference type="Gene3D" id="2.60.40.10">
    <property type="entry name" value="Immunoglobulins"/>
    <property type="match status" value="1"/>
</dbReference>